<dbReference type="InterPro" id="IPR035906">
    <property type="entry name" value="MetI-like_sf"/>
</dbReference>
<dbReference type="Pfam" id="PF00528">
    <property type="entry name" value="BPD_transp_1"/>
    <property type="match status" value="1"/>
</dbReference>
<keyword evidence="3 5" id="KW-1133">Transmembrane helix</keyword>
<dbReference type="AlphaFoldDB" id="A0ABD5NBG6"/>
<evidence type="ECO:0000256" key="4">
    <source>
        <dbReference type="ARBA" id="ARBA00023136"/>
    </source>
</evidence>
<dbReference type="SUPFAM" id="SSF161098">
    <property type="entry name" value="MetI-like"/>
    <property type="match status" value="1"/>
</dbReference>
<reference evidence="7 8" key="1">
    <citation type="journal article" date="2019" name="Int. J. Syst. Evol. Microbiol.">
        <title>The Global Catalogue of Microorganisms (GCM) 10K type strain sequencing project: providing services to taxonomists for standard genome sequencing and annotation.</title>
        <authorList>
            <consortium name="The Broad Institute Genomics Platform"/>
            <consortium name="The Broad Institute Genome Sequencing Center for Infectious Disease"/>
            <person name="Wu L."/>
            <person name="Ma J."/>
        </authorList>
    </citation>
    <scope>NUCLEOTIDE SEQUENCE [LARGE SCALE GENOMIC DNA]</scope>
    <source>
        <strain evidence="7 8">CGMCC 1.12562</strain>
    </source>
</reference>
<evidence type="ECO:0000313" key="8">
    <source>
        <dbReference type="Proteomes" id="UP001595660"/>
    </source>
</evidence>
<dbReference type="RefSeq" id="WP_232572337.1">
    <property type="nucleotide sequence ID" value="NZ_CP089466.1"/>
</dbReference>
<comment type="subcellular location">
    <subcellularLocation>
        <location evidence="5">Cell membrane</location>
        <topology evidence="5">Multi-pass membrane protein</topology>
    </subcellularLocation>
    <subcellularLocation>
        <location evidence="1">Membrane</location>
        <topology evidence="1">Multi-pass membrane protein</topology>
    </subcellularLocation>
</comment>
<dbReference type="PANTHER" id="PTHR43879:SF1">
    <property type="entry name" value="GLUCOSE IMPORT SYSTEM PERMEASE PROTEIN GLCU"/>
    <property type="match status" value="1"/>
</dbReference>
<dbReference type="PROSITE" id="PS50928">
    <property type="entry name" value="ABC_TM1"/>
    <property type="match status" value="1"/>
</dbReference>
<keyword evidence="5" id="KW-0813">Transport</keyword>
<feature type="transmembrane region" description="Helical" evidence="5">
    <location>
        <begin position="75"/>
        <end position="96"/>
    </location>
</feature>
<feature type="transmembrane region" description="Helical" evidence="5">
    <location>
        <begin position="259"/>
        <end position="280"/>
    </location>
</feature>
<comment type="similarity">
    <text evidence="5">Belongs to the binding-protein-dependent transport system permease family.</text>
</comment>
<keyword evidence="2 5" id="KW-0812">Transmembrane</keyword>
<dbReference type="GO" id="GO:0005886">
    <property type="term" value="C:plasma membrane"/>
    <property type="evidence" value="ECO:0007669"/>
    <property type="project" value="UniProtKB-SubCell"/>
</dbReference>
<evidence type="ECO:0000259" key="6">
    <source>
        <dbReference type="PROSITE" id="PS50928"/>
    </source>
</evidence>
<dbReference type="Gene3D" id="1.10.3720.10">
    <property type="entry name" value="MetI-like"/>
    <property type="match status" value="1"/>
</dbReference>
<evidence type="ECO:0000256" key="2">
    <source>
        <dbReference type="ARBA" id="ARBA00022692"/>
    </source>
</evidence>
<feature type="transmembrane region" description="Helical" evidence="5">
    <location>
        <begin position="228"/>
        <end position="247"/>
    </location>
</feature>
<dbReference type="PANTHER" id="PTHR43879">
    <property type="entry name" value="ABC TRANSPORTER PERMEASE PROTEIN"/>
    <property type="match status" value="1"/>
</dbReference>
<proteinExistence type="inferred from homology"/>
<feature type="transmembrane region" description="Helical" evidence="5">
    <location>
        <begin position="200"/>
        <end position="222"/>
    </location>
</feature>
<protein>
    <submittedName>
        <fullName evidence="7">Carbohydrate ABC transporter permease</fullName>
    </submittedName>
</protein>
<accession>A0ABD5NBG6</accession>
<dbReference type="EMBL" id="JBHRWN010000002">
    <property type="protein sequence ID" value="MFC3476516.1"/>
    <property type="molecule type" value="Genomic_DNA"/>
</dbReference>
<gene>
    <name evidence="7" type="ORF">ACFOKC_02130</name>
</gene>
<feature type="transmembrane region" description="Helical" evidence="5">
    <location>
        <begin position="156"/>
        <end position="179"/>
    </location>
</feature>
<evidence type="ECO:0000256" key="5">
    <source>
        <dbReference type="RuleBase" id="RU363032"/>
    </source>
</evidence>
<feature type="transmembrane region" description="Helical" evidence="5">
    <location>
        <begin position="108"/>
        <end position="130"/>
    </location>
</feature>
<evidence type="ECO:0000313" key="7">
    <source>
        <dbReference type="EMBL" id="MFC3476516.1"/>
    </source>
</evidence>
<dbReference type="InterPro" id="IPR000515">
    <property type="entry name" value="MetI-like"/>
</dbReference>
<feature type="transmembrane region" description="Helical" evidence="5">
    <location>
        <begin position="12"/>
        <end position="29"/>
    </location>
</feature>
<comment type="caution">
    <text evidence="7">The sequence shown here is derived from an EMBL/GenBank/DDBJ whole genome shotgun (WGS) entry which is preliminary data.</text>
</comment>
<dbReference type="GeneID" id="69117574"/>
<dbReference type="Proteomes" id="UP001595660">
    <property type="component" value="Unassembled WGS sequence"/>
</dbReference>
<dbReference type="CDD" id="cd06261">
    <property type="entry name" value="TM_PBP2"/>
    <property type="match status" value="1"/>
</dbReference>
<sequence length="290" mass="31153">MSTSDRIDLQRVGLYGVLGALVVFYLAPIETGLVTSLKSNPLDTAPFLPPGPGGFTLSEWTAAFSALQSGLVNSLILAIPATILSALLGSMAAYGLTTLNWRGQVGVFALFIAGIFIPYQAVLLPVSRFWAKYVPLSELLAPLWLLPVLEPYHGELIALIVTHVAYGIPICTLLFRTYYRDFSTEMVEAAKLDGATAYTLYRRVILPLSVPMFAVTLIYQFTQVWNDLLFALVIMGPGQGAPVTVGLTNIGSSMTSVGFAVKMAGAFIAALPTMIVYVIFGEQFAEGVAT</sequence>
<keyword evidence="4 5" id="KW-0472">Membrane</keyword>
<keyword evidence="8" id="KW-1185">Reference proteome</keyword>
<organism evidence="7 8">
    <name type="scientific">Halobacterium litoreum</name>
    <dbReference type="NCBI Taxonomy" id="2039234"/>
    <lineage>
        <taxon>Archaea</taxon>
        <taxon>Methanobacteriati</taxon>
        <taxon>Methanobacteriota</taxon>
        <taxon>Stenosarchaea group</taxon>
        <taxon>Halobacteria</taxon>
        <taxon>Halobacteriales</taxon>
        <taxon>Halobacteriaceae</taxon>
        <taxon>Halobacterium</taxon>
    </lineage>
</organism>
<name>A0ABD5NBG6_9EURY</name>
<evidence type="ECO:0000256" key="3">
    <source>
        <dbReference type="ARBA" id="ARBA00022989"/>
    </source>
</evidence>
<evidence type="ECO:0000256" key="1">
    <source>
        <dbReference type="ARBA" id="ARBA00004141"/>
    </source>
</evidence>
<feature type="domain" description="ABC transmembrane type-1" evidence="6">
    <location>
        <begin position="71"/>
        <end position="280"/>
    </location>
</feature>